<dbReference type="Proteomes" id="UP001565368">
    <property type="component" value="Unassembled WGS sequence"/>
</dbReference>
<evidence type="ECO:0000256" key="5">
    <source>
        <dbReference type="ARBA" id="ARBA00022801"/>
    </source>
</evidence>
<evidence type="ECO:0000259" key="14">
    <source>
        <dbReference type="PROSITE" id="PS51194"/>
    </source>
</evidence>
<dbReference type="InterPro" id="IPR001650">
    <property type="entry name" value="Helicase_C-like"/>
</dbReference>
<proteinExistence type="inferred from homology"/>
<dbReference type="EMBL" id="JBBXJM010000003">
    <property type="protein sequence ID" value="KAL1410329.1"/>
    <property type="molecule type" value="Genomic_DNA"/>
</dbReference>
<organism evidence="16 17">
    <name type="scientific">Vanrija albida</name>
    <dbReference type="NCBI Taxonomy" id="181172"/>
    <lineage>
        <taxon>Eukaryota</taxon>
        <taxon>Fungi</taxon>
        <taxon>Dikarya</taxon>
        <taxon>Basidiomycota</taxon>
        <taxon>Agaricomycotina</taxon>
        <taxon>Tremellomycetes</taxon>
        <taxon>Trichosporonales</taxon>
        <taxon>Trichosporonaceae</taxon>
        <taxon>Vanrija</taxon>
    </lineage>
</organism>
<evidence type="ECO:0000259" key="15">
    <source>
        <dbReference type="PROSITE" id="PS51195"/>
    </source>
</evidence>
<gene>
    <name evidence="16" type="primary">SPB4</name>
    <name evidence="16" type="ORF">Q8F55_004336</name>
</gene>
<evidence type="ECO:0000256" key="2">
    <source>
        <dbReference type="ARBA" id="ARBA00022517"/>
    </source>
</evidence>
<feature type="compositionally biased region" description="Basic and acidic residues" evidence="12">
    <location>
        <begin position="585"/>
        <end position="605"/>
    </location>
</feature>
<feature type="compositionally biased region" description="Basic and acidic residues" evidence="12">
    <location>
        <begin position="612"/>
        <end position="639"/>
    </location>
</feature>
<dbReference type="InterPro" id="IPR027417">
    <property type="entry name" value="P-loop_NTPase"/>
</dbReference>
<evidence type="ECO:0000256" key="3">
    <source>
        <dbReference type="ARBA" id="ARBA00022552"/>
    </source>
</evidence>
<evidence type="ECO:0000256" key="1">
    <source>
        <dbReference type="ARBA" id="ARBA00004604"/>
    </source>
</evidence>
<evidence type="ECO:0000259" key="13">
    <source>
        <dbReference type="PROSITE" id="PS51192"/>
    </source>
</evidence>
<dbReference type="PROSITE" id="PS51194">
    <property type="entry name" value="HELICASE_CTER"/>
    <property type="match status" value="1"/>
</dbReference>
<protein>
    <recommendedName>
        <fullName evidence="11">ATP-dependent RNA helicase</fullName>
        <ecNumber evidence="11">3.6.4.13</ecNumber>
    </recommendedName>
</protein>
<dbReference type="InterPro" id="IPR014001">
    <property type="entry name" value="Helicase_ATP-bd"/>
</dbReference>
<keyword evidence="17" id="KW-1185">Reference proteome</keyword>
<dbReference type="SMART" id="SM01178">
    <property type="entry name" value="DUF4217"/>
    <property type="match status" value="1"/>
</dbReference>
<keyword evidence="3" id="KW-0698">rRNA processing</keyword>
<dbReference type="SMART" id="SM00490">
    <property type="entry name" value="HELICc"/>
    <property type="match status" value="1"/>
</dbReference>
<dbReference type="Pfam" id="PF00271">
    <property type="entry name" value="Helicase_C"/>
    <property type="match status" value="1"/>
</dbReference>
<feature type="domain" description="DEAD-box RNA helicase Q" evidence="15">
    <location>
        <begin position="16"/>
        <end position="44"/>
    </location>
</feature>
<dbReference type="Gene3D" id="3.40.50.300">
    <property type="entry name" value="P-loop containing nucleotide triphosphate hydrolases"/>
    <property type="match status" value="2"/>
</dbReference>
<dbReference type="SMART" id="SM00487">
    <property type="entry name" value="DEXDc"/>
    <property type="match status" value="1"/>
</dbReference>
<sequence length="706" mass="78058">MPPRPASGAPAFGSTWASLTPPLTPWIADVITAQGFTNMTPVQAGTIPRALKNQDCVVEAVTGSGKTLAFVVPVLERIVRSEHKFKKGEVAAIVIAPTRELAAQIHEVFTMFLSTLVPPPPSPVDGEEAPPQLGEYPLPLLVTSGTADPYAALLATSANIIVGTPGRLASFLLSPRGMSVVRVGNIDALVLDEADRLLSAPDHRRDVERIMRHLPKQRRTHLFSATMTDAVEDLVGIGLRNPVRIVVNLKDKRMAGEGNDKGERRVPMALQNRFLVCGMAEKTLQLVRVLRRESTEHESAKMIIYFSTGAAVDYFYRILSKLPALSNFHFASLHGDLPPRAREASLSSFTSHASSHLSPAVLLCTDVAARGVDFNDIDTVIQYDPPTDPKTFSHRVGRTARAGRSGRAVVLLARGREEQYVEFLRVRKIPLVPQAYITAELGDAEAVPEPPVDADALDLLKTIRDVVLTDRDLADRGAKALVSSVQAYTKHEASFIFRPADIDYAALATSFGLLRIPTMPEVRTWRKRIEKAEAKRAAGEVAEDDDYKPPVPWTDAEVDWDTFAYASKQREAARIVALAEKKKKREEAGAEDEARRKKRKIEAGIREAWSNQKDRKARRDERHDKKDKKKQAEWERKQATGEATAEDAPVLRAKKAKAKKEDSDDSDDDMGEDYRALRREVNSERAARKAKSSIKRETVGMFDGLD</sequence>
<feature type="short sequence motif" description="Q motif" evidence="9">
    <location>
        <begin position="16"/>
        <end position="44"/>
    </location>
</feature>
<keyword evidence="6 10" id="KW-0347">Helicase</keyword>
<dbReference type="GO" id="GO:0016787">
    <property type="term" value="F:hydrolase activity"/>
    <property type="evidence" value="ECO:0007669"/>
    <property type="project" value="UniProtKB-KW"/>
</dbReference>
<dbReference type="GeneID" id="95985379"/>
<feature type="region of interest" description="Disordered" evidence="12">
    <location>
        <begin position="580"/>
        <end position="706"/>
    </location>
</feature>
<dbReference type="InterPro" id="IPR000629">
    <property type="entry name" value="RNA-helicase_DEAD-box_CS"/>
</dbReference>
<feature type="domain" description="Helicase ATP-binding" evidence="13">
    <location>
        <begin position="47"/>
        <end position="245"/>
    </location>
</feature>
<dbReference type="InterPro" id="IPR014014">
    <property type="entry name" value="RNA_helicase_DEAD_Q_motif"/>
</dbReference>
<keyword evidence="2" id="KW-0690">Ribosome biogenesis</keyword>
<evidence type="ECO:0000256" key="12">
    <source>
        <dbReference type="SAM" id="MobiDB-lite"/>
    </source>
</evidence>
<evidence type="ECO:0000256" key="9">
    <source>
        <dbReference type="PROSITE-ProRule" id="PRU00552"/>
    </source>
</evidence>
<dbReference type="PROSITE" id="PS51195">
    <property type="entry name" value="Q_MOTIF"/>
    <property type="match status" value="1"/>
</dbReference>
<evidence type="ECO:0000256" key="8">
    <source>
        <dbReference type="ARBA" id="ARBA00022884"/>
    </source>
</evidence>
<keyword evidence="4 10" id="KW-0547">Nucleotide-binding</keyword>
<evidence type="ECO:0000256" key="4">
    <source>
        <dbReference type="ARBA" id="ARBA00022741"/>
    </source>
</evidence>
<dbReference type="GO" id="GO:0003724">
    <property type="term" value="F:RNA helicase activity"/>
    <property type="evidence" value="ECO:0007669"/>
    <property type="project" value="UniProtKB-EC"/>
</dbReference>
<evidence type="ECO:0000313" key="17">
    <source>
        <dbReference type="Proteomes" id="UP001565368"/>
    </source>
</evidence>
<comment type="subcellular location">
    <subcellularLocation>
        <location evidence="1">Nucleus</location>
        <location evidence="1">Nucleolus</location>
    </subcellularLocation>
</comment>
<evidence type="ECO:0000256" key="10">
    <source>
        <dbReference type="RuleBase" id="RU000492"/>
    </source>
</evidence>
<dbReference type="PROSITE" id="PS00039">
    <property type="entry name" value="DEAD_ATP_HELICASE"/>
    <property type="match status" value="1"/>
</dbReference>
<keyword evidence="7 10" id="KW-0067">ATP-binding</keyword>
<feature type="compositionally biased region" description="Basic and acidic residues" evidence="12">
    <location>
        <begin position="672"/>
        <end position="687"/>
    </location>
</feature>
<evidence type="ECO:0000256" key="11">
    <source>
        <dbReference type="RuleBase" id="RU365068"/>
    </source>
</evidence>
<evidence type="ECO:0000256" key="6">
    <source>
        <dbReference type="ARBA" id="ARBA00022806"/>
    </source>
</evidence>
<evidence type="ECO:0000256" key="7">
    <source>
        <dbReference type="ARBA" id="ARBA00022840"/>
    </source>
</evidence>
<name>A0ABR3Q6G9_9TREE</name>
<dbReference type="CDD" id="cd17960">
    <property type="entry name" value="DEADc_DDX55"/>
    <property type="match status" value="1"/>
</dbReference>
<dbReference type="InterPro" id="IPR011545">
    <property type="entry name" value="DEAD/DEAH_box_helicase_dom"/>
</dbReference>
<dbReference type="Pfam" id="PF00270">
    <property type="entry name" value="DEAD"/>
    <property type="match status" value="1"/>
</dbReference>
<dbReference type="PANTHER" id="PTHR24031">
    <property type="entry name" value="RNA HELICASE"/>
    <property type="match status" value="1"/>
</dbReference>
<dbReference type="RefSeq" id="XP_069210273.1">
    <property type="nucleotide sequence ID" value="XM_069352855.1"/>
</dbReference>
<comment type="function">
    <text evidence="11">RNA helicase.</text>
</comment>
<comment type="catalytic activity">
    <reaction evidence="11">
        <text>ATP + H2O = ADP + phosphate + H(+)</text>
        <dbReference type="Rhea" id="RHEA:13065"/>
        <dbReference type="ChEBI" id="CHEBI:15377"/>
        <dbReference type="ChEBI" id="CHEBI:15378"/>
        <dbReference type="ChEBI" id="CHEBI:30616"/>
        <dbReference type="ChEBI" id="CHEBI:43474"/>
        <dbReference type="ChEBI" id="CHEBI:456216"/>
        <dbReference type="EC" id="3.6.4.13"/>
    </reaction>
</comment>
<dbReference type="InterPro" id="IPR025313">
    <property type="entry name" value="SPB4-like_CTE"/>
</dbReference>
<keyword evidence="8 11" id="KW-0694">RNA-binding</keyword>
<evidence type="ECO:0000313" key="16">
    <source>
        <dbReference type="EMBL" id="KAL1410329.1"/>
    </source>
</evidence>
<dbReference type="CDD" id="cd18787">
    <property type="entry name" value="SF2_C_DEAD"/>
    <property type="match status" value="1"/>
</dbReference>
<comment type="similarity">
    <text evidence="10">Belongs to the DEAD box helicase family.</text>
</comment>
<dbReference type="SUPFAM" id="SSF52540">
    <property type="entry name" value="P-loop containing nucleoside triphosphate hydrolases"/>
    <property type="match status" value="1"/>
</dbReference>
<comment type="caution">
    <text evidence="16">The sequence shown here is derived from an EMBL/GenBank/DDBJ whole genome shotgun (WGS) entry which is preliminary data.</text>
</comment>
<keyword evidence="5 10" id="KW-0378">Hydrolase</keyword>
<feature type="domain" description="Helicase C-terminal" evidence="14">
    <location>
        <begin position="282"/>
        <end position="455"/>
    </location>
</feature>
<reference evidence="16 17" key="1">
    <citation type="submission" date="2023-08" db="EMBL/GenBank/DDBJ databases">
        <title>Annotated Genome Sequence of Vanrija albida AlHP1.</title>
        <authorList>
            <person name="Herzog R."/>
        </authorList>
    </citation>
    <scope>NUCLEOTIDE SEQUENCE [LARGE SCALE GENOMIC DNA]</scope>
    <source>
        <strain evidence="16 17">AlHP1</strain>
    </source>
</reference>
<dbReference type="Pfam" id="PF13959">
    <property type="entry name" value="CTE_SPB4"/>
    <property type="match status" value="1"/>
</dbReference>
<comment type="domain">
    <text evidence="11">The Q motif is unique to and characteristic of the DEAD box family of RNA helicases and controls ATP binding and hydrolysis.</text>
</comment>
<dbReference type="PROSITE" id="PS51192">
    <property type="entry name" value="HELICASE_ATP_BIND_1"/>
    <property type="match status" value="1"/>
</dbReference>
<accession>A0ABR3Q6G9</accession>
<dbReference type="EC" id="3.6.4.13" evidence="11"/>